<dbReference type="AlphaFoldDB" id="T1C518"/>
<reference evidence="1" key="2">
    <citation type="journal article" date="2014" name="ISME J.">
        <title>Microbial stratification in low pH oxic and suboxic macroscopic growths along an acid mine drainage.</title>
        <authorList>
            <person name="Mendez-Garcia C."/>
            <person name="Mesa V."/>
            <person name="Sprenger R.R."/>
            <person name="Richter M."/>
            <person name="Diez M.S."/>
            <person name="Solano J."/>
            <person name="Bargiela R."/>
            <person name="Golyshina O.V."/>
            <person name="Manteca A."/>
            <person name="Ramos J.L."/>
            <person name="Gallego J.R."/>
            <person name="Llorente I."/>
            <person name="Martins Dos Santos V.A."/>
            <person name="Jensen O.N."/>
            <person name="Pelaez A.I."/>
            <person name="Sanchez J."/>
            <person name="Ferrer M."/>
        </authorList>
    </citation>
    <scope>NUCLEOTIDE SEQUENCE</scope>
</reference>
<reference evidence="1" key="1">
    <citation type="submission" date="2013-08" db="EMBL/GenBank/DDBJ databases">
        <authorList>
            <person name="Mendez C."/>
            <person name="Richter M."/>
            <person name="Ferrer M."/>
            <person name="Sanchez J."/>
        </authorList>
    </citation>
    <scope>NUCLEOTIDE SEQUENCE</scope>
</reference>
<comment type="caution">
    <text evidence="1">The sequence shown here is derived from an EMBL/GenBank/DDBJ whole genome shotgun (WGS) entry which is preliminary data.</text>
</comment>
<protein>
    <submittedName>
        <fullName evidence="1">Uncharacterized protein</fullName>
    </submittedName>
</protein>
<name>T1C518_9ZZZZ</name>
<sequence length="167" mass="18904">MLRPARPPILWVHRIQALVARELVEGFRLSSRRAAARLGIAPSAISQYLSGHRMKVELSALPGRPEEERLIRQAAQELATTPEPQRPASTVILEVALKCAALEERGPGPTERNLDRPRESMLRHRLRARIRAEQRAVADCMWLAQKSRDELTRAVFRQIASDSLRHA</sequence>
<organism evidence="1">
    <name type="scientific">mine drainage metagenome</name>
    <dbReference type="NCBI Taxonomy" id="410659"/>
    <lineage>
        <taxon>unclassified sequences</taxon>
        <taxon>metagenomes</taxon>
        <taxon>ecological metagenomes</taxon>
    </lineage>
</organism>
<feature type="non-terminal residue" evidence="1">
    <location>
        <position position="167"/>
    </location>
</feature>
<proteinExistence type="predicted"/>
<accession>T1C518</accession>
<dbReference type="EMBL" id="AUZY01004990">
    <property type="protein sequence ID" value="EQD60404.1"/>
    <property type="molecule type" value="Genomic_DNA"/>
</dbReference>
<gene>
    <name evidence="1" type="ORF">B1B_07802</name>
</gene>
<evidence type="ECO:0000313" key="1">
    <source>
        <dbReference type="EMBL" id="EQD60404.1"/>
    </source>
</evidence>